<evidence type="ECO:0000256" key="1">
    <source>
        <dbReference type="SAM" id="MobiDB-lite"/>
    </source>
</evidence>
<gene>
    <name evidence="3" type="ORF">GZH46_00655</name>
</gene>
<feature type="region of interest" description="Disordered" evidence="1">
    <location>
        <begin position="367"/>
        <end position="406"/>
    </location>
</feature>
<name>A0ABQ7SBJ2_9ACAR</name>
<feature type="non-terminal residue" evidence="3">
    <location>
        <position position="1"/>
    </location>
</feature>
<feature type="transmembrane region" description="Helical" evidence="2">
    <location>
        <begin position="559"/>
        <end position="583"/>
    </location>
</feature>
<evidence type="ECO:0000313" key="4">
    <source>
        <dbReference type="Proteomes" id="UP000825002"/>
    </source>
</evidence>
<reference evidence="3 4" key="1">
    <citation type="submission" date="2020-10" db="EMBL/GenBank/DDBJ databases">
        <authorList>
            <person name="Klimov P.B."/>
            <person name="Dyachkov S.M."/>
            <person name="Chetverikov P.E."/>
        </authorList>
    </citation>
    <scope>NUCLEOTIDE SEQUENCE [LARGE SCALE GENOMIC DNA]</scope>
    <source>
        <strain evidence="3">BMOC 18-1129-001#AD2665</strain>
        <tissue evidence="3">Entire mites</tissue>
    </source>
</reference>
<protein>
    <submittedName>
        <fullName evidence="3">Uncharacterized protein</fullName>
    </submittedName>
</protein>
<feature type="compositionally biased region" description="Low complexity" evidence="1">
    <location>
        <begin position="389"/>
        <end position="406"/>
    </location>
</feature>
<feature type="transmembrane region" description="Helical" evidence="2">
    <location>
        <begin position="153"/>
        <end position="172"/>
    </location>
</feature>
<keyword evidence="4" id="KW-1185">Reference proteome</keyword>
<keyword evidence="2" id="KW-0472">Membrane</keyword>
<proteinExistence type="predicted"/>
<comment type="caution">
    <text evidence="3">The sequence shown here is derived from an EMBL/GenBank/DDBJ whole genome shotgun (WGS) entry which is preliminary data.</text>
</comment>
<organism evidence="3 4">
    <name type="scientific">Fragariocoptes setiger</name>
    <dbReference type="NCBI Taxonomy" id="1670756"/>
    <lineage>
        <taxon>Eukaryota</taxon>
        <taxon>Metazoa</taxon>
        <taxon>Ecdysozoa</taxon>
        <taxon>Arthropoda</taxon>
        <taxon>Chelicerata</taxon>
        <taxon>Arachnida</taxon>
        <taxon>Acari</taxon>
        <taxon>Acariformes</taxon>
        <taxon>Trombidiformes</taxon>
        <taxon>Prostigmata</taxon>
        <taxon>Eupodina</taxon>
        <taxon>Eriophyoidea</taxon>
        <taxon>Phytoptidae</taxon>
        <taxon>Fragariocoptes</taxon>
    </lineage>
</organism>
<evidence type="ECO:0000256" key="2">
    <source>
        <dbReference type="SAM" id="Phobius"/>
    </source>
</evidence>
<feature type="transmembrane region" description="Helical" evidence="2">
    <location>
        <begin position="294"/>
        <end position="327"/>
    </location>
</feature>
<keyword evidence="2" id="KW-1133">Transmembrane helix</keyword>
<keyword evidence="2" id="KW-0812">Transmembrane</keyword>
<sequence>RSSSMETITTKPVIDYNNYNNNNNDIKVTAINSSTNNHNNNNKKTSAAYSDVPGSYAIHQYIKTVSDRATVDSLLLSNRFIINAASSFMMLDYSFGLQVPRWKRAVQLFLMLESCIRTLRYATIYMLIDDCKNGPLLMRLGDWLVLLGPARRTMYGMSALISSCFFLLRLYFRMQTIQPNVRDYFISDPLSTEQSGNYNHNQNSNNKSNNQKAAPTMRRRFLLLNNSMAGLTNDHRPEHWRLNFWIATSRQLRTVLTCSLVTYVVMFMVTSCLTKDFVHYRMRVPSSVQCFQMSWWLMLMGAVDGVFINAELIGCGGATTVHLYLLYAHFNTWIKYLHNEMSELLRLLQVNTISFTSMEYRFHSGQTHLRGASGGARGSSSRRRVHYLSSGSDSNNNNPSSVPENSIMISAPYEDTSAYTKLAELSPSEEKNGNEFAYDNQPMFVQQRNDQLSMLVTSTFQQYQHQAKNQSLAGAKQKNHRRHNNKHATLEFGFASDYKLALESPSTRIKRLQIDVLYFLQHIKMYDLTMAPYNGASILIFAFLLMFSPSLAITDERLLMLMFELCLIGALVLSALCGTSAHLRTRALRLYSLINGLVVKDHDAGNKKIWDQIIFSWFYPPIKCSFTVFKLFNMSYSTFIQTFTWILSGLLLTL</sequence>
<feature type="transmembrane region" description="Helical" evidence="2">
    <location>
        <begin position="254"/>
        <end position="274"/>
    </location>
</feature>
<evidence type="ECO:0000313" key="3">
    <source>
        <dbReference type="EMBL" id="KAG9510791.1"/>
    </source>
</evidence>
<accession>A0ABQ7SBJ2</accession>
<feature type="transmembrane region" description="Helical" evidence="2">
    <location>
        <begin position="533"/>
        <end position="553"/>
    </location>
</feature>
<dbReference type="Proteomes" id="UP000825002">
    <property type="component" value="Unassembled WGS sequence"/>
</dbReference>
<dbReference type="EMBL" id="JAIFTH010000076">
    <property type="protein sequence ID" value="KAG9510791.1"/>
    <property type="molecule type" value="Genomic_DNA"/>
</dbReference>